<sequence length="235" mass="26878">MNLRTISIIILDIFVSQVICVTIKHESHERYNRVLRNIDISVDKLKELIRNGNAQLNIPIFDPYHIEKFKTNFNENGLRIDGEVRNINLQGLSDIENIDTDISFWKRKITLSLTLPEIIVTGDYLGITQNLSGNYEAFVENITATATIQCSFFFTSPSVKNVKVKMIEKVKISANGMKDNKPLETNIFRSQTTSETALKFCNRVHITNFLENTLSEILKKIIEKKSLSQIKSLLV</sequence>
<keyword evidence="1" id="KW-0732">Signal</keyword>
<dbReference type="Proteomes" id="UP001168972">
    <property type="component" value="Unassembled WGS sequence"/>
</dbReference>
<feature type="signal peptide" evidence="1">
    <location>
        <begin position="1"/>
        <end position="20"/>
    </location>
</feature>
<organism evidence="2 3">
    <name type="scientific">Microctonus hyperodae</name>
    <name type="common">Parasitoid wasp</name>
    <dbReference type="NCBI Taxonomy" id="165561"/>
    <lineage>
        <taxon>Eukaryota</taxon>
        <taxon>Metazoa</taxon>
        <taxon>Ecdysozoa</taxon>
        <taxon>Arthropoda</taxon>
        <taxon>Hexapoda</taxon>
        <taxon>Insecta</taxon>
        <taxon>Pterygota</taxon>
        <taxon>Neoptera</taxon>
        <taxon>Endopterygota</taxon>
        <taxon>Hymenoptera</taxon>
        <taxon>Apocrita</taxon>
        <taxon>Ichneumonoidea</taxon>
        <taxon>Braconidae</taxon>
        <taxon>Euphorinae</taxon>
        <taxon>Microctonus</taxon>
    </lineage>
</organism>
<dbReference type="Pfam" id="PF06585">
    <property type="entry name" value="JHBP"/>
    <property type="match status" value="1"/>
</dbReference>
<dbReference type="PANTHER" id="PTHR11008">
    <property type="entry name" value="PROTEIN TAKEOUT-LIKE PROTEIN"/>
    <property type="match status" value="1"/>
</dbReference>
<dbReference type="SMART" id="SM00700">
    <property type="entry name" value="JHBP"/>
    <property type="match status" value="1"/>
</dbReference>
<dbReference type="PANTHER" id="PTHR11008:SF9">
    <property type="entry name" value="PROTEIN TAKEOUT-LIKE PROTEIN"/>
    <property type="match status" value="1"/>
</dbReference>
<evidence type="ECO:0000313" key="3">
    <source>
        <dbReference type="Proteomes" id="UP001168972"/>
    </source>
</evidence>
<proteinExistence type="predicted"/>
<reference evidence="2" key="1">
    <citation type="journal article" date="2023" name="bioRxiv">
        <title>Scaffold-level genome assemblies of two parasitoid biocontrol wasps reveal the parthenogenesis mechanism and an associated novel virus.</title>
        <authorList>
            <person name="Inwood S."/>
            <person name="Skelly J."/>
            <person name="Guhlin J."/>
            <person name="Harrop T."/>
            <person name="Goldson S."/>
            <person name="Dearden P."/>
        </authorList>
    </citation>
    <scope>NUCLEOTIDE SEQUENCE</scope>
    <source>
        <strain evidence="2">Lincoln</strain>
        <tissue evidence="2">Whole body</tissue>
    </source>
</reference>
<protein>
    <submittedName>
        <fullName evidence="2">Uncharacterized protein</fullName>
    </submittedName>
</protein>
<comment type="caution">
    <text evidence="2">The sequence shown here is derived from an EMBL/GenBank/DDBJ whole genome shotgun (WGS) entry which is preliminary data.</text>
</comment>
<evidence type="ECO:0000313" key="2">
    <source>
        <dbReference type="EMBL" id="KAK0183048.1"/>
    </source>
</evidence>
<dbReference type="InterPro" id="IPR010562">
    <property type="entry name" value="Haemolymph_juvenile_hormone-bd"/>
</dbReference>
<reference evidence="2" key="2">
    <citation type="submission" date="2023-03" db="EMBL/GenBank/DDBJ databases">
        <authorList>
            <person name="Inwood S.N."/>
            <person name="Skelly J.G."/>
            <person name="Guhlin J."/>
            <person name="Harrop T.W.R."/>
            <person name="Goldson S.G."/>
            <person name="Dearden P.K."/>
        </authorList>
    </citation>
    <scope>NUCLEOTIDE SEQUENCE</scope>
    <source>
        <strain evidence="2">Lincoln</strain>
        <tissue evidence="2">Whole body</tissue>
    </source>
</reference>
<gene>
    <name evidence="2" type="ORF">PV327_001126</name>
</gene>
<dbReference type="EMBL" id="JAQQBR010000001">
    <property type="protein sequence ID" value="KAK0183048.1"/>
    <property type="molecule type" value="Genomic_DNA"/>
</dbReference>
<keyword evidence="3" id="KW-1185">Reference proteome</keyword>
<dbReference type="AlphaFoldDB" id="A0AA39G809"/>
<name>A0AA39G809_MICHY</name>
<dbReference type="Gene3D" id="3.15.10.30">
    <property type="entry name" value="Haemolymph juvenile hormone binding protein"/>
    <property type="match status" value="1"/>
</dbReference>
<evidence type="ECO:0000256" key="1">
    <source>
        <dbReference type="SAM" id="SignalP"/>
    </source>
</evidence>
<feature type="chain" id="PRO_5041403923" evidence="1">
    <location>
        <begin position="21"/>
        <end position="235"/>
    </location>
</feature>
<dbReference type="InterPro" id="IPR038606">
    <property type="entry name" value="To_sf"/>
</dbReference>
<accession>A0AA39G809</accession>